<comment type="caution">
    <text evidence="1">The sequence shown here is derived from an EMBL/GenBank/DDBJ whole genome shotgun (WGS) entry which is preliminary data.</text>
</comment>
<dbReference type="Proteomes" id="UP000651050">
    <property type="component" value="Unassembled WGS sequence"/>
</dbReference>
<organism evidence="1 2">
    <name type="scientific">Caenimonas aquaedulcis</name>
    <dbReference type="NCBI Taxonomy" id="2793270"/>
    <lineage>
        <taxon>Bacteria</taxon>
        <taxon>Pseudomonadati</taxon>
        <taxon>Pseudomonadota</taxon>
        <taxon>Betaproteobacteria</taxon>
        <taxon>Burkholderiales</taxon>
        <taxon>Comamonadaceae</taxon>
        <taxon>Caenimonas</taxon>
    </lineage>
</organism>
<name>A0A931H4N9_9BURK</name>
<dbReference type="EMBL" id="JADWYS010000001">
    <property type="protein sequence ID" value="MBG9388511.1"/>
    <property type="molecule type" value="Genomic_DNA"/>
</dbReference>
<keyword evidence="2" id="KW-1185">Reference proteome</keyword>
<protein>
    <submittedName>
        <fullName evidence="1">Uncharacterized protein</fullName>
    </submittedName>
</protein>
<accession>A0A931H4N9</accession>
<dbReference type="RefSeq" id="WP_196986367.1">
    <property type="nucleotide sequence ID" value="NZ_JADWYS010000001.1"/>
</dbReference>
<proteinExistence type="predicted"/>
<gene>
    <name evidence="1" type="ORF">I5803_10795</name>
</gene>
<reference evidence="1" key="1">
    <citation type="submission" date="2020-11" db="EMBL/GenBank/DDBJ databases">
        <title>Bacterial whole genome sequence for Caenimonas sp. DR4.4.</title>
        <authorList>
            <person name="Le V."/>
            <person name="Ko S.-R."/>
            <person name="Ahn C.-Y."/>
            <person name="Oh H.-M."/>
        </authorList>
    </citation>
    <scope>NUCLEOTIDE SEQUENCE</scope>
    <source>
        <strain evidence="1">DR4.4</strain>
    </source>
</reference>
<sequence>MGYFMKHNDILIGSMLDQLNLRFAPPQGKEKTYGGIEEMAALQKEFKIFKTGRPLSVSVAVLNLAAYNNDAKNHWHELLEHLSDHGSNQGKLNGDQAIVAALVKNLKAPQPMPVFFTSHDMRDGGDSEKVLITPKGRPVFYIERDYLVISLPMKPWNDKAKPAKARPKKK</sequence>
<dbReference type="AlphaFoldDB" id="A0A931H4N9"/>
<evidence type="ECO:0000313" key="2">
    <source>
        <dbReference type="Proteomes" id="UP000651050"/>
    </source>
</evidence>
<evidence type="ECO:0000313" key="1">
    <source>
        <dbReference type="EMBL" id="MBG9388511.1"/>
    </source>
</evidence>